<keyword evidence="1" id="KW-0812">Transmembrane</keyword>
<sequence length="106" mass="12325">MKPHYSNNAYQRAKSKVEKLKDFYTHLCVFVVINTVISAVKIINNLNNGETFWEALIDFSTLITWMVWGVALVLHALSAFEILVFFGAEWRAKKIEEFMKDELQNP</sequence>
<dbReference type="Proteomes" id="UP000253436">
    <property type="component" value="Unassembled WGS sequence"/>
</dbReference>
<reference evidence="3 4" key="1">
    <citation type="submission" date="2018-07" db="EMBL/GenBank/DDBJ databases">
        <title>Genomic Encyclopedia of Type Strains, Phase III (KMG-III): the genomes of soil and plant-associated and newly described type strains.</title>
        <authorList>
            <person name="Whitman W."/>
        </authorList>
    </citation>
    <scope>NUCLEOTIDE SEQUENCE [LARGE SCALE GENOMIC DNA]</scope>
    <source>
        <strain evidence="3 4">CECT 7958</strain>
    </source>
</reference>
<feature type="transmembrane region" description="Helical" evidence="1">
    <location>
        <begin position="23"/>
        <end position="43"/>
    </location>
</feature>
<organism evidence="3 4">
    <name type="scientific">Winogradskyella arenosi</name>
    <dbReference type="NCBI Taxonomy" id="533325"/>
    <lineage>
        <taxon>Bacteria</taxon>
        <taxon>Pseudomonadati</taxon>
        <taxon>Bacteroidota</taxon>
        <taxon>Flavobacteriia</taxon>
        <taxon>Flavobacteriales</taxon>
        <taxon>Flavobacteriaceae</taxon>
        <taxon>Winogradskyella</taxon>
    </lineage>
</organism>
<evidence type="ECO:0000313" key="3">
    <source>
        <dbReference type="EMBL" id="RCW92261.1"/>
    </source>
</evidence>
<proteinExistence type="predicted"/>
<keyword evidence="1" id="KW-1133">Transmembrane helix</keyword>
<dbReference type="RefSeq" id="WP_114308937.1">
    <property type="nucleotide sequence ID" value="NZ_QPJO01000002.1"/>
</dbReference>
<protein>
    <submittedName>
        <fullName evidence="3">2TM domain-containing protein</fullName>
    </submittedName>
</protein>
<name>A0A368ZFF5_9FLAO</name>
<dbReference type="AlphaFoldDB" id="A0A368ZFF5"/>
<evidence type="ECO:0000313" key="4">
    <source>
        <dbReference type="Proteomes" id="UP000253436"/>
    </source>
</evidence>
<gene>
    <name evidence="3" type="ORF">DFQ08_102284</name>
</gene>
<dbReference type="OrthoDB" id="8965954at2"/>
<accession>A0A368ZFF5</accession>
<dbReference type="EMBL" id="QPJO01000002">
    <property type="protein sequence ID" value="RCW92261.1"/>
    <property type="molecule type" value="Genomic_DNA"/>
</dbReference>
<keyword evidence="1" id="KW-0472">Membrane</keyword>
<feature type="domain" description="2TM" evidence="2">
    <location>
        <begin position="11"/>
        <end position="100"/>
    </location>
</feature>
<evidence type="ECO:0000256" key="1">
    <source>
        <dbReference type="SAM" id="Phobius"/>
    </source>
</evidence>
<dbReference type="Pfam" id="PF13239">
    <property type="entry name" value="2TM"/>
    <property type="match status" value="1"/>
</dbReference>
<feature type="transmembrane region" description="Helical" evidence="1">
    <location>
        <begin position="63"/>
        <end position="86"/>
    </location>
</feature>
<dbReference type="InterPro" id="IPR025698">
    <property type="entry name" value="2TM_dom"/>
</dbReference>
<comment type="caution">
    <text evidence="3">The sequence shown here is derived from an EMBL/GenBank/DDBJ whole genome shotgun (WGS) entry which is preliminary data.</text>
</comment>
<keyword evidence="4" id="KW-1185">Reference proteome</keyword>
<evidence type="ECO:0000259" key="2">
    <source>
        <dbReference type="Pfam" id="PF13239"/>
    </source>
</evidence>